<evidence type="ECO:0000313" key="4">
    <source>
        <dbReference type="Proteomes" id="UP000240461"/>
    </source>
</evidence>
<keyword evidence="2" id="KW-0040">ANK repeat</keyword>
<dbReference type="SMART" id="SM00248">
    <property type="entry name" value="ANK"/>
    <property type="match status" value="15"/>
</dbReference>
<evidence type="ECO:0000313" key="3">
    <source>
        <dbReference type="EMBL" id="AKI79749.1"/>
    </source>
</evidence>
<organism evidence="3 4">
    <name type="scientific">Acanthamoeba polyphaga mimivirus Kroon</name>
    <dbReference type="NCBI Taxonomy" id="3069720"/>
    <lineage>
        <taxon>Viruses</taxon>
        <taxon>Varidnaviria</taxon>
        <taxon>Bamfordvirae</taxon>
        <taxon>Nucleocytoviricota</taxon>
        <taxon>Megaviricetes</taxon>
        <taxon>Imitervirales</taxon>
        <taxon>Mimiviridae</taxon>
        <taxon>Megamimivirinae</taxon>
        <taxon>Mimivirus</taxon>
        <taxon>Mimivirus lagoaense</taxon>
    </lineage>
</organism>
<reference evidence="3 4" key="1">
    <citation type="submission" date="2014-10" db="EMBL/GenBank/DDBJ databases">
        <title>Pan-genome analysis of Brazilian lineage A amoebal mimiviruses.</title>
        <authorList>
            <person name="Assis F.L."/>
            <person name="Abrahao J.S."/>
            <person name="Kroon E.G."/>
            <person name="Dornas F.P."/>
            <person name="Andrade K.R."/>
            <person name="Borato P.V.M."/>
            <person name="Pilotto M.R."/>
            <person name="Benamar S."/>
            <person name="LaScola B."/>
            <person name="Colson P."/>
        </authorList>
    </citation>
    <scope>NUCLEOTIDE SEQUENCE [LARGE SCALE GENOMIC DNA]</scope>
    <source>
        <strain evidence="3 4">Kroon</strain>
    </source>
</reference>
<dbReference type="Proteomes" id="UP000240461">
    <property type="component" value="Segment"/>
</dbReference>
<dbReference type="PROSITE" id="PS50297">
    <property type="entry name" value="ANK_REP_REGION"/>
    <property type="match status" value="5"/>
</dbReference>
<dbReference type="KEGG" id="vg:80513547"/>
<dbReference type="PRINTS" id="PR01415">
    <property type="entry name" value="ANKYRIN"/>
</dbReference>
<dbReference type="Pfam" id="PF12796">
    <property type="entry name" value="Ank_2"/>
    <property type="match status" value="4"/>
</dbReference>
<accession>A0A0G2Y5A7</accession>
<keyword evidence="4" id="KW-1185">Reference proteome</keyword>
<protein>
    <submittedName>
        <fullName evidence="3">Ankyrin repeat protein</fullName>
    </submittedName>
</protein>
<proteinExistence type="predicted"/>
<dbReference type="Gene3D" id="1.25.40.20">
    <property type="entry name" value="Ankyrin repeat-containing domain"/>
    <property type="match status" value="5"/>
</dbReference>
<dbReference type="PANTHER" id="PTHR24188:SF29">
    <property type="entry name" value="GH09064P"/>
    <property type="match status" value="1"/>
</dbReference>
<name>A0A0G2Y5A7_9VIRU</name>
<evidence type="ECO:0000256" key="2">
    <source>
        <dbReference type="ARBA" id="ARBA00023043"/>
    </source>
</evidence>
<sequence>MDEIHNPNKLLSIKNYKNNIIIIGSINPNSDDIYNGEIYINSSTCEIYCKINALWFLVDVIDHKIFIDTGPPPLHLGEIGDYYINCKNNNLYVKTSSLGDCNQIFVLQTNIRGNWGEIDKDHYLSIHNINIHVPSNKNTSIDYDTMNIVDPSITMDNFIVYLIKNNLFDTFKYLIDFEPKKILNINLNNCLNFCCSCGALNFVEKIILFENDYNYEKALMIAADNNHFNIVQFLINTGANYHIDNEYVLHMACKNGNIDIIRQLIDLGSDISALDYYAIKIACQNGHENIVRYFINLNIIPQKHLVETAEIAALNNHDNISKYMLLDNIILSDDIRYIIDNFVCNKNLEMLKFMMENNLLLDYIDDIFYFTAEYGHINIMEYLMSICKDKKIYDNAVRKAIKLKNMDIVFILLENGASFDEECYYDTAIIYAAEYGNLGWIKLLQFQSANIRYSHDYALRIAAKYGNLTVVEYLIDQGCNVKSNNNDSLCWATHNGHFEVVRYLIEKGADITDRNGEIIMWALMYDNLDIYKFYEEIGFDASVDYENYLIAGIYSGNLDVVKHLIENKKNNILIKTIEPLIVAVKIGYLDIICYLFDKYYNNKIQFFQINELLEFAANFGHLDIVIYLISKKANPRINNDNPLKFATREGHLNVVQYLIDNVNYVKADFNEPIILACIAGYLDIVRYLVEKGADINARFKDKSAIEYADYYLNYDIVEYLKSHIKYNNINYNHY</sequence>
<dbReference type="InterPro" id="IPR002110">
    <property type="entry name" value="Ankyrin_rpt"/>
</dbReference>
<dbReference type="EMBL" id="KM982402">
    <property type="protein sequence ID" value="AKI79749.1"/>
    <property type="molecule type" value="Genomic_DNA"/>
</dbReference>
<dbReference type="InterPro" id="IPR036770">
    <property type="entry name" value="Ankyrin_rpt-contain_sf"/>
</dbReference>
<keyword evidence="1" id="KW-0677">Repeat</keyword>
<evidence type="ECO:0000256" key="1">
    <source>
        <dbReference type="ARBA" id="ARBA00022737"/>
    </source>
</evidence>
<dbReference type="PROSITE" id="PS50088">
    <property type="entry name" value="ANK_REPEAT"/>
    <property type="match status" value="5"/>
</dbReference>
<dbReference type="SUPFAM" id="SSF48403">
    <property type="entry name" value="Ankyrin repeat"/>
    <property type="match status" value="2"/>
</dbReference>
<dbReference type="PANTHER" id="PTHR24188">
    <property type="entry name" value="ANKYRIN REPEAT PROTEIN"/>
    <property type="match status" value="1"/>
</dbReference>